<accession>A0A1M4Z4N1</accession>
<keyword evidence="2" id="KW-1185">Reference proteome</keyword>
<organism evidence="1 2">
    <name type="scientific">Seinonella peptonophila</name>
    <dbReference type="NCBI Taxonomy" id="112248"/>
    <lineage>
        <taxon>Bacteria</taxon>
        <taxon>Bacillati</taxon>
        <taxon>Bacillota</taxon>
        <taxon>Bacilli</taxon>
        <taxon>Bacillales</taxon>
        <taxon>Thermoactinomycetaceae</taxon>
        <taxon>Seinonella</taxon>
    </lineage>
</organism>
<evidence type="ECO:0000313" key="2">
    <source>
        <dbReference type="Proteomes" id="UP000184476"/>
    </source>
</evidence>
<sequence length="52" mass="6027">MNTCLFVVDVSNGCINDLTYHVLEHYKQKISCNIKIITVLVINMTPMWSRRA</sequence>
<reference evidence="1 2" key="1">
    <citation type="submission" date="2016-11" db="EMBL/GenBank/DDBJ databases">
        <authorList>
            <person name="Jaros S."/>
            <person name="Januszkiewicz K."/>
            <person name="Wedrychowicz H."/>
        </authorList>
    </citation>
    <scope>NUCLEOTIDE SEQUENCE [LARGE SCALE GENOMIC DNA]</scope>
    <source>
        <strain evidence="1 2">DSM 44666</strain>
    </source>
</reference>
<name>A0A1M4Z4N1_9BACL</name>
<dbReference type="AlphaFoldDB" id="A0A1M4Z4N1"/>
<proteinExistence type="predicted"/>
<dbReference type="Proteomes" id="UP000184476">
    <property type="component" value="Unassembled WGS sequence"/>
</dbReference>
<dbReference type="EMBL" id="FQVL01000008">
    <property type="protein sequence ID" value="SHF12536.1"/>
    <property type="molecule type" value="Genomic_DNA"/>
</dbReference>
<gene>
    <name evidence="1" type="ORF">SAMN05444392_10814</name>
</gene>
<protein>
    <submittedName>
        <fullName evidence="1">Uncharacterized protein</fullName>
    </submittedName>
</protein>
<evidence type="ECO:0000313" key="1">
    <source>
        <dbReference type="EMBL" id="SHF12536.1"/>
    </source>
</evidence>
<dbReference type="STRING" id="112248.SAMN05444392_10814"/>
<dbReference type="RefSeq" id="WP_175552365.1">
    <property type="nucleotide sequence ID" value="NZ_FQVL01000008.1"/>
</dbReference>